<evidence type="ECO:0000256" key="1">
    <source>
        <dbReference type="SAM" id="MobiDB-lite"/>
    </source>
</evidence>
<sequence length="158" mass="16940">MADKREQILVRLVEIAEAIPGIKTVERNPGQLDETVLPAIVILDADETADDADPGGPRGRPPFAPRRVGMTPEIYLMALAPTPEPGESSSAKLGPLINGMRAQFVKAVLTDASLREIVGTNGDIRYEGCATALARGRSMEAEMGVSFTFSYMLKPSDL</sequence>
<comment type="caution">
    <text evidence="2">The sequence shown here is derived from an EMBL/GenBank/DDBJ whole genome shotgun (WGS) entry which is preliminary data.</text>
</comment>
<protein>
    <recommendedName>
        <fullName evidence="4">Tail terminator</fullName>
    </recommendedName>
</protein>
<dbReference type="Proteomes" id="UP000035489">
    <property type="component" value="Unassembled WGS sequence"/>
</dbReference>
<proteinExistence type="predicted"/>
<evidence type="ECO:0008006" key="4">
    <source>
        <dbReference type="Google" id="ProtNLM"/>
    </source>
</evidence>
<gene>
    <name evidence="2" type="ORF">AA309_20210</name>
</gene>
<name>A0A0H1R9A5_9HYPH</name>
<evidence type="ECO:0000313" key="3">
    <source>
        <dbReference type="Proteomes" id="UP000035489"/>
    </source>
</evidence>
<dbReference type="STRING" id="1225564.AA309_20210"/>
<feature type="region of interest" description="Disordered" evidence="1">
    <location>
        <begin position="47"/>
        <end position="67"/>
    </location>
</feature>
<dbReference type="AlphaFoldDB" id="A0A0H1R9A5"/>
<accession>A0A0H1R9A5</accession>
<keyword evidence="3" id="KW-1185">Reference proteome</keyword>
<dbReference type="PATRIC" id="fig|1225564.3.peg.5357"/>
<dbReference type="EMBL" id="LCYG01000055">
    <property type="protein sequence ID" value="KLK91421.1"/>
    <property type="molecule type" value="Genomic_DNA"/>
</dbReference>
<organism evidence="2 3">
    <name type="scientific">Microvirga vignae</name>
    <dbReference type="NCBI Taxonomy" id="1225564"/>
    <lineage>
        <taxon>Bacteria</taxon>
        <taxon>Pseudomonadati</taxon>
        <taxon>Pseudomonadota</taxon>
        <taxon>Alphaproteobacteria</taxon>
        <taxon>Hyphomicrobiales</taxon>
        <taxon>Methylobacteriaceae</taxon>
        <taxon>Microvirga</taxon>
    </lineage>
</organism>
<evidence type="ECO:0000313" key="2">
    <source>
        <dbReference type="EMBL" id="KLK91421.1"/>
    </source>
</evidence>
<reference evidence="2 3" key="1">
    <citation type="submission" date="2015-05" db="EMBL/GenBank/DDBJ databases">
        <title>Draft genome sequence of Microvirga vignae strain BR3299, a novel nitrogen fixing bacteria isolated from Brazil semi-aired region.</title>
        <authorList>
            <person name="Zilli J.E."/>
            <person name="Passos S.R."/>
            <person name="Leite J."/>
            <person name="Baldani J.I."/>
            <person name="Xavier G.R."/>
            <person name="Rumjaneck N.G."/>
            <person name="Simoes-Araujo J.L."/>
        </authorList>
    </citation>
    <scope>NUCLEOTIDE SEQUENCE [LARGE SCALE GENOMIC DNA]</scope>
    <source>
        <strain evidence="2 3">BR3299</strain>
    </source>
</reference>
<dbReference type="RefSeq" id="WP_047190820.1">
    <property type="nucleotide sequence ID" value="NZ_LCYG01000055.1"/>
</dbReference>
<dbReference type="OrthoDB" id="8086720at2"/>